<dbReference type="Proteomes" id="UP000000600">
    <property type="component" value="Unassembled WGS sequence"/>
</dbReference>
<sequence>MQSSYQEVIQKYQMLVQQRSHIKFFISSYGTLVYQIKLQNFIISIYQFLFQQKKKLIQMLQLLGNKDQNQSDCISVNVFIHLLQANLHLETSNPPDIPFYIFINGFKEQIFAQIPETQYEQTIECYLDKGGLISQYDNRTLQMLGFTNNCTFHMTLKLLGQRINDKNNKRLYKVLAELKNKTIQLFVEQLKTTPVSSVFHDILVELFQNYQLDISLPFVFFINGTEVQPFDIRLIQDFQTKQGIIIKLVLPKKQPNQDSIEKLKFALNKVSRLNVVKEKLL</sequence>
<proteinExistence type="predicted"/>
<dbReference type="KEGG" id="ptm:GSPATT00021384001"/>
<dbReference type="EMBL" id="CT868640">
    <property type="protein sequence ID" value="CAK87760.1"/>
    <property type="molecule type" value="Genomic_DNA"/>
</dbReference>
<accession>A0DXJ3</accession>
<dbReference type="RefSeq" id="XP_001455157.1">
    <property type="nucleotide sequence ID" value="XM_001455120.1"/>
</dbReference>
<reference evidence="1 2" key="1">
    <citation type="journal article" date="2006" name="Nature">
        <title>Global trends of whole-genome duplications revealed by the ciliate Paramecium tetraurelia.</title>
        <authorList>
            <consortium name="Genoscope"/>
            <person name="Aury J.-M."/>
            <person name="Jaillon O."/>
            <person name="Duret L."/>
            <person name="Noel B."/>
            <person name="Jubin C."/>
            <person name="Porcel B.M."/>
            <person name="Segurens B."/>
            <person name="Daubin V."/>
            <person name="Anthouard V."/>
            <person name="Aiach N."/>
            <person name="Arnaiz O."/>
            <person name="Billaut A."/>
            <person name="Beisson J."/>
            <person name="Blanc I."/>
            <person name="Bouhouche K."/>
            <person name="Camara F."/>
            <person name="Duharcourt S."/>
            <person name="Guigo R."/>
            <person name="Gogendeau D."/>
            <person name="Katinka M."/>
            <person name="Keller A.-M."/>
            <person name="Kissmehl R."/>
            <person name="Klotz C."/>
            <person name="Koll F."/>
            <person name="Le Moue A."/>
            <person name="Lepere C."/>
            <person name="Malinsky S."/>
            <person name="Nowacki M."/>
            <person name="Nowak J.K."/>
            <person name="Plattner H."/>
            <person name="Poulain J."/>
            <person name="Ruiz F."/>
            <person name="Serrano V."/>
            <person name="Zagulski M."/>
            <person name="Dessen P."/>
            <person name="Betermier M."/>
            <person name="Weissenbach J."/>
            <person name="Scarpelli C."/>
            <person name="Schachter V."/>
            <person name="Sperling L."/>
            <person name="Meyer E."/>
            <person name="Cohen J."/>
            <person name="Wincker P."/>
        </authorList>
    </citation>
    <scope>NUCLEOTIDE SEQUENCE [LARGE SCALE GENOMIC DNA]</scope>
    <source>
        <strain evidence="1 2">Stock d4-2</strain>
    </source>
</reference>
<evidence type="ECO:0000313" key="1">
    <source>
        <dbReference type="EMBL" id="CAK87760.1"/>
    </source>
</evidence>
<protein>
    <recommendedName>
        <fullName evidence="3">Ubiquitin-like domain-containing protein</fullName>
    </recommendedName>
</protein>
<dbReference type="GeneID" id="5040945"/>
<dbReference type="HOGENOM" id="CLU_991958_0_0_1"/>
<gene>
    <name evidence="1" type="ORF">GSPATT00021384001</name>
</gene>
<evidence type="ECO:0008006" key="3">
    <source>
        <dbReference type="Google" id="ProtNLM"/>
    </source>
</evidence>
<dbReference type="AlphaFoldDB" id="A0DXJ3"/>
<dbReference type="InParanoid" id="A0DXJ3"/>
<name>A0DXJ3_PARTE</name>
<dbReference type="OrthoDB" id="319299at2759"/>
<organism evidence="1 2">
    <name type="scientific">Paramecium tetraurelia</name>
    <dbReference type="NCBI Taxonomy" id="5888"/>
    <lineage>
        <taxon>Eukaryota</taxon>
        <taxon>Sar</taxon>
        <taxon>Alveolata</taxon>
        <taxon>Ciliophora</taxon>
        <taxon>Intramacronucleata</taxon>
        <taxon>Oligohymenophorea</taxon>
        <taxon>Peniculida</taxon>
        <taxon>Parameciidae</taxon>
        <taxon>Paramecium</taxon>
    </lineage>
</organism>
<evidence type="ECO:0000313" key="2">
    <source>
        <dbReference type="Proteomes" id="UP000000600"/>
    </source>
</evidence>
<keyword evidence="2" id="KW-1185">Reference proteome</keyword>